<protein>
    <recommendedName>
        <fullName evidence="4">ABC transporter domain-containing protein</fullName>
    </recommendedName>
</protein>
<keyword evidence="1" id="KW-0813">Transport</keyword>
<dbReference type="PROSITE" id="PS00211">
    <property type="entry name" value="ABC_TRANSPORTER_1"/>
    <property type="match status" value="1"/>
</dbReference>
<evidence type="ECO:0000256" key="3">
    <source>
        <dbReference type="ARBA" id="ARBA00022840"/>
    </source>
</evidence>
<evidence type="ECO:0000313" key="5">
    <source>
        <dbReference type="EMBL" id="KAL3693860.1"/>
    </source>
</evidence>
<sequence length="396" mass="43064">MAKILPSVFSQPARNSAPSVSCTASSHPLSGGVSHVSLNSNGPQRVEWPAIGNGQGRVSTTHVFCASSASTTRLSSRHEDSPLILNVCPAWFYAERSGLSGLYHGNAKQIEETDVREFSQSRITEEDEEDDREVLIECRDVYKSFGSKHILRGASFKIRDGEAVGIIGPSGTGKSTVLRIMAGLLAPDSGEVYVLGKKRKGLISDETLSGLRIGLVFQSAALFDSLTVQENVGFMLYEHSDLPREKIAELVRDSLAAVGLKGVEDRLPSELSGGMKKRVALARAIISDDRVDHSERELVMYDEPTAGLDPIASTVVEDLIRSVHINGQDARGKPGKIASYVVVTHQHSTIRRAVDRLLFLHEGRVVWEGKTAEFETTSNPTVRQFANGSLRGPIVY</sequence>
<dbReference type="EMBL" id="JBJQOH010000003">
    <property type="protein sequence ID" value="KAL3693860.1"/>
    <property type="molecule type" value="Genomic_DNA"/>
</dbReference>
<dbReference type="Pfam" id="PF00005">
    <property type="entry name" value="ABC_tran"/>
    <property type="match status" value="1"/>
</dbReference>
<keyword evidence="2" id="KW-0547">Nucleotide-binding</keyword>
<accession>A0ABD3HUV5</accession>
<dbReference type="PROSITE" id="PS50893">
    <property type="entry name" value="ABC_TRANSPORTER_2"/>
    <property type="match status" value="1"/>
</dbReference>
<dbReference type="InterPro" id="IPR003593">
    <property type="entry name" value="AAA+_ATPase"/>
</dbReference>
<feature type="domain" description="ABC transporter" evidence="4">
    <location>
        <begin position="136"/>
        <end position="387"/>
    </location>
</feature>
<comment type="caution">
    <text evidence="5">The sequence shown here is derived from an EMBL/GenBank/DDBJ whole genome shotgun (WGS) entry which is preliminary data.</text>
</comment>
<dbReference type="SMART" id="SM00382">
    <property type="entry name" value="AAA"/>
    <property type="match status" value="1"/>
</dbReference>
<dbReference type="SUPFAM" id="SSF52540">
    <property type="entry name" value="P-loop containing nucleoside triphosphate hydrolases"/>
    <property type="match status" value="1"/>
</dbReference>
<dbReference type="Gene3D" id="3.40.50.300">
    <property type="entry name" value="P-loop containing nucleotide triphosphate hydrolases"/>
    <property type="match status" value="1"/>
</dbReference>
<reference evidence="5 6" key="1">
    <citation type="submission" date="2024-09" db="EMBL/GenBank/DDBJ databases">
        <title>Chromosome-scale assembly of Riccia sorocarpa.</title>
        <authorList>
            <person name="Paukszto L."/>
        </authorList>
    </citation>
    <scope>NUCLEOTIDE SEQUENCE [LARGE SCALE GENOMIC DNA]</scope>
    <source>
        <strain evidence="5">LP-2024</strain>
        <tissue evidence="5">Aerial parts of the thallus</tissue>
    </source>
</reference>
<dbReference type="InterPro" id="IPR017871">
    <property type="entry name" value="ABC_transporter-like_CS"/>
</dbReference>
<dbReference type="CDD" id="cd03261">
    <property type="entry name" value="ABC_Org_Solvent_Resistant"/>
    <property type="match status" value="1"/>
</dbReference>
<dbReference type="InterPro" id="IPR003439">
    <property type="entry name" value="ABC_transporter-like_ATP-bd"/>
</dbReference>
<gene>
    <name evidence="5" type="ORF">R1sor_007511</name>
</gene>
<organism evidence="5 6">
    <name type="scientific">Riccia sorocarpa</name>
    <dbReference type="NCBI Taxonomy" id="122646"/>
    <lineage>
        <taxon>Eukaryota</taxon>
        <taxon>Viridiplantae</taxon>
        <taxon>Streptophyta</taxon>
        <taxon>Embryophyta</taxon>
        <taxon>Marchantiophyta</taxon>
        <taxon>Marchantiopsida</taxon>
        <taxon>Marchantiidae</taxon>
        <taxon>Marchantiales</taxon>
        <taxon>Ricciaceae</taxon>
        <taxon>Riccia</taxon>
    </lineage>
</organism>
<dbReference type="PANTHER" id="PTHR43023">
    <property type="entry name" value="PROTEIN TRIGALACTOSYLDIACYLGLYCEROL 3, CHLOROPLASTIC"/>
    <property type="match status" value="1"/>
</dbReference>
<name>A0ABD3HUV5_9MARC</name>
<evidence type="ECO:0000256" key="1">
    <source>
        <dbReference type="ARBA" id="ARBA00022448"/>
    </source>
</evidence>
<dbReference type="Proteomes" id="UP001633002">
    <property type="component" value="Unassembled WGS sequence"/>
</dbReference>
<evidence type="ECO:0000259" key="4">
    <source>
        <dbReference type="PROSITE" id="PS50893"/>
    </source>
</evidence>
<dbReference type="InterPro" id="IPR027417">
    <property type="entry name" value="P-loop_NTPase"/>
</dbReference>
<evidence type="ECO:0000313" key="6">
    <source>
        <dbReference type="Proteomes" id="UP001633002"/>
    </source>
</evidence>
<dbReference type="PANTHER" id="PTHR43023:SF3">
    <property type="entry name" value="PROTEIN TRIGALACTOSYLDIACYLGLYCEROL 3, CHLOROPLASTIC"/>
    <property type="match status" value="1"/>
</dbReference>
<dbReference type="AlphaFoldDB" id="A0ABD3HUV5"/>
<keyword evidence="6" id="KW-1185">Reference proteome</keyword>
<dbReference type="GO" id="GO:0005524">
    <property type="term" value="F:ATP binding"/>
    <property type="evidence" value="ECO:0007669"/>
    <property type="project" value="UniProtKB-KW"/>
</dbReference>
<proteinExistence type="predicted"/>
<evidence type="ECO:0000256" key="2">
    <source>
        <dbReference type="ARBA" id="ARBA00022741"/>
    </source>
</evidence>
<keyword evidence="3" id="KW-0067">ATP-binding</keyword>